<dbReference type="GO" id="GO:0015628">
    <property type="term" value="P:protein secretion by the type II secretion system"/>
    <property type="evidence" value="ECO:0007669"/>
    <property type="project" value="TreeGrafter"/>
</dbReference>
<reference evidence="10 11" key="1">
    <citation type="journal article" date="2015" name="Nature">
        <title>rRNA introns, odd ribosomes, and small enigmatic genomes across a large radiation of phyla.</title>
        <authorList>
            <person name="Brown C.T."/>
            <person name="Hug L.A."/>
            <person name="Thomas B.C."/>
            <person name="Sharon I."/>
            <person name="Castelle C.J."/>
            <person name="Singh A."/>
            <person name="Wilkins M.J."/>
            <person name="Williams K.H."/>
            <person name="Banfield J.F."/>
        </authorList>
    </citation>
    <scope>NUCLEOTIDE SEQUENCE [LARGE SCALE GENOMIC DNA]</scope>
</reference>
<keyword evidence="6 8" id="KW-1133">Transmembrane helix</keyword>
<dbReference type="EMBL" id="LBVL01000003">
    <property type="protein sequence ID" value="KKQ85900.1"/>
    <property type="molecule type" value="Genomic_DNA"/>
</dbReference>
<gene>
    <name evidence="10" type="ORF">UT08_C0003G0063</name>
</gene>
<sequence length="401" mass="44334">MKRYRYKAKNEKGELVIGEVEASTFQHAAKLVREQRLVVISLSNVHKISLDSVTKIFDRFSGGDVTNFTRQLATMVSAGLPITEALLILRSQSKGSMQKVVAQILADIEEGESMSASFARHPHVFSKTYIALVRSGELGGVLDQVLIQLADDMEKQQEFTGRVKGAMIYPAVIVFGMIAVAFIMIIFVIPRLTTLYEQFGSELPASTKLLIFISKIFGRFWPIVILLVFAAFYAFKMYRATKAGKKKVDEVMLKIPIIGELQKQIILTDLTRTLALMITSGVSIIEALQISAQVVKSAIISEALEDTIKLVEKGFPIAFAFSKHPEAFPFILSQMIAVGEETGKMDEVLKKISHVFEVESDRKLKALTAAVEPVVLIVLGLGVAFMVISLILPIYNLTTSL</sequence>
<dbReference type="InterPro" id="IPR018076">
    <property type="entry name" value="T2SS_GspF_dom"/>
</dbReference>
<feature type="domain" description="Type II secretion system protein GspF" evidence="9">
    <location>
        <begin position="271"/>
        <end position="393"/>
    </location>
</feature>
<dbReference type="FunFam" id="1.20.81.30:FF:000001">
    <property type="entry name" value="Type II secretion system protein F"/>
    <property type="match status" value="2"/>
</dbReference>
<dbReference type="PANTHER" id="PTHR30012">
    <property type="entry name" value="GENERAL SECRETION PATHWAY PROTEIN"/>
    <property type="match status" value="1"/>
</dbReference>
<evidence type="ECO:0000313" key="10">
    <source>
        <dbReference type="EMBL" id="KKQ85900.1"/>
    </source>
</evidence>
<proteinExistence type="inferred from homology"/>
<evidence type="ECO:0000256" key="8">
    <source>
        <dbReference type="SAM" id="Phobius"/>
    </source>
</evidence>
<dbReference type="Proteomes" id="UP000034081">
    <property type="component" value="Unassembled WGS sequence"/>
</dbReference>
<keyword evidence="7 8" id="KW-0472">Membrane</keyword>
<evidence type="ECO:0000313" key="11">
    <source>
        <dbReference type="Proteomes" id="UP000034081"/>
    </source>
</evidence>
<evidence type="ECO:0000256" key="2">
    <source>
        <dbReference type="ARBA" id="ARBA00005745"/>
    </source>
</evidence>
<name>A0A0G0LD99_9BACT</name>
<keyword evidence="3" id="KW-1003">Cell membrane</keyword>
<comment type="caution">
    <text evidence="10">The sequence shown here is derived from an EMBL/GenBank/DDBJ whole genome shotgun (WGS) entry which is preliminary data.</text>
</comment>
<evidence type="ECO:0000259" key="9">
    <source>
        <dbReference type="Pfam" id="PF00482"/>
    </source>
</evidence>
<dbReference type="AlphaFoldDB" id="A0A0G0LD99"/>
<feature type="domain" description="Type II secretion system protein GspF" evidence="9">
    <location>
        <begin position="68"/>
        <end position="190"/>
    </location>
</feature>
<evidence type="ECO:0000256" key="6">
    <source>
        <dbReference type="ARBA" id="ARBA00022989"/>
    </source>
</evidence>
<organism evidence="10 11">
    <name type="scientific">Candidatus Woesebacteria bacterium GW2011_GWB1_38_8</name>
    <dbReference type="NCBI Taxonomy" id="1618570"/>
    <lineage>
        <taxon>Bacteria</taxon>
        <taxon>Candidatus Woeseibacteriota</taxon>
    </lineage>
</organism>
<protein>
    <submittedName>
        <fullName evidence="10">Type II secretion system F domain protein</fullName>
    </submittedName>
</protein>
<comment type="subcellular location">
    <subcellularLocation>
        <location evidence="1">Cell inner membrane</location>
        <topology evidence="1">Multi-pass membrane protein</topology>
    </subcellularLocation>
</comment>
<accession>A0A0G0LD99</accession>
<feature type="transmembrane region" description="Helical" evidence="8">
    <location>
        <begin position="374"/>
        <end position="395"/>
    </location>
</feature>
<evidence type="ECO:0000256" key="4">
    <source>
        <dbReference type="ARBA" id="ARBA00022519"/>
    </source>
</evidence>
<dbReference type="PANTHER" id="PTHR30012:SF0">
    <property type="entry name" value="TYPE II SECRETION SYSTEM PROTEIN F-RELATED"/>
    <property type="match status" value="1"/>
</dbReference>
<evidence type="ECO:0000256" key="1">
    <source>
        <dbReference type="ARBA" id="ARBA00004429"/>
    </source>
</evidence>
<keyword evidence="5 8" id="KW-0812">Transmembrane</keyword>
<dbReference type="Pfam" id="PF00482">
    <property type="entry name" value="T2SSF"/>
    <property type="match status" value="2"/>
</dbReference>
<keyword evidence="4" id="KW-0997">Cell inner membrane</keyword>
<dbReference type="STRING" id="1618570.UT08_C0003G0063"/>
<feature type="transmembrane region" description="Helical" evidence="8">
    <location>
        <begin position="209"/>
        <end position="235"/>
    </location>
</feature>
<dbReference type="InterPro" id="IPR003004">
    <property type="entry name" value="GspF/PilC"/>
</dbReference>
<dbReference type="Gene3D" id="1.20.81.30">
    <property type="entry name" value="Type II secretion system (T2SS), domain F"/>
    <property type="match status" value="2"/>
</dbReference>
<dbReference type="GO" id="GO:0005886">
    <property type="term" value="C:plasma membrane"/>
    <property type="evidence" value="ECO:0007669"/>
    <property type="project" value="UniProtKB-SubCell"/>
</dbReference>
<comment type="similarity">
    <text evidence="2">Belongs to the GSP F family.</text>
</comment>
<dbReference type="PRINTS" id="PR00812">
    <property type="entry name" value="BCTERIALGSPF"/>
</dbReference>
<evidence type="ECO:0000256" key="3">
    <source>
        <dbReference type="ARBA" id="ARBA00022475"/>
    </source>
</evidence>
<dbReference type="InterPro" id="IPR042094">
    <property type="entry name" value="T2SS_GspF_sf"/>
</dbReference>
<feature type="transmembrane region" description="Helical" evidence="8">
    <location>
        <begin position="166"/>
        <end position="189"/>
    </location>
</feature>
<evidence type="ECO:0000256" key="7">
    <source>
        <dbReference type="ARBA" id="ARBA00023136"/>
    </source>
</evidence>
<evidence type="ECO:0000256" key="5">
    <source>
        <dbReference type="ARBA" id="ARBA00022692"/>
    </source>
</evidence>